<feature type="region of interest" description="Disordered" evidence="1">
    <location>
        <begin position="689"/>
        <end position="720"/>
    </location>
</feature>
<name>M3JWA0_CANMX</name>
<dbReference type="OrthoDB" id="4087712at2759"/>
<feature type="compositionally biased region" description="Polar residues" evidence="1">
    <location>
        <begin position="561"/>
        <end position="573"/>
    </location>
</feature>
<dbReference type="OMA" id="RQEINMF"/>
<comment type="caution">
    <text evidence="2">The sequence shown here is derived from an EMBL/GenBank/DDBJ whole genome shotgun (WGS) entry which is preliminary data.</text>
</comment>
<proteinExistence type="predicted"/>
<dbReference type="EMBL" id="AOGT01001674">
    <property type="protein sequence ID" value="EMG47220.1"/>
    <property type="molecule type" value="Genomic_DNA"/>
</dbReference>
<feature type="region of interest" description="Disordered" evidence="1">
    <location>
        <begin position="121"/>
        <end position="159"/>
    </location>
</feature>
<evidence type="ECO:0000313" key="3">
    <source>
        <dbReference type="Proteomes" id="UP000011777"/>
    </source>
</evidence>
<dbReference type="eggNOG" id="ENOG502RQ1U">
    <property type="taxonomic scope" value="Eukaryota"/>
</dbReference>
<keyword evidence="3" id="KW-1185">Reference proteome</keyword>
<dbReference type="AlphaFoldDB" id="M3JWA0"/>
<dbReference type="Proteomes" id="UP000011777">
    <property type="component" value="Unassembled WGS sequence"/>
</dbReference>
<feature type="compositionally biased region" description="Polar residues" evidence="1">
    <location>
        <begin position="594"/>
        <end position="615"/>
    </location>
</feature>
<evidence type="ECO:0000313" key="2">
    <source>
        <dbReference type="EMBL" id="EMG47220.1"/>
    </source>
</evidence>
<dbReference type="HOGENOM" id="CLU_376415_0_0_1"/>
<accession>M3JWA0</accession>
<reference evidence="2 3" key="1">
    <citation type="submission" date="2013-02" db="EMBL/GenBank/DDBJ databases">
        <title>Genome sequence of Candida maltosa Xu316, a potential industrial strain for xylitol and ethanol production.</title>
        <authorList>
            <person name="Yu J."/>
            <person name="Wang Q."/>
            <person name="Geng X."/>
            <person name="Bao W."/>
            <person name="He P."/>
            <person name="Cai J."/>
        </authorList>
    </citation>
    <scope>NUCLEOTIDE SEQUENCE [LARGE SCALE GENOMIC DNA]</scope>
    <source>
        <strain evidence="3">Xu316</strain>
    </source>
</reference>
<feature type="compositionally biased region" description="Polar residues" evidence="1">
    <location>
        <begin position="697"/>
        <end position="720"/>
    </location>
</feature>
<sequence length="720" mass="81600">MAISNSQMQYKNKLDAQDNRYNSVSTANYNLSSTLTPASFLPPLPPLPAKITSPNNIHNLTTHPMLSNITPDVPVTMTRESLHRLEVETGSSQSLPISFPYFFLDQTDAQDNFNLWQSDIESSVQPPQPQSQSQLPKDTTKSEKELPPPPTPEVNMQNQGDHFNPKRFSEFVIDQSIPYVSQRLDNLSVTSHSLASGYEIIPAKRNNSQGSPMTLDRFTNNKHDDLEVPGQQRYRDISDSMGSQATIFSTRQELQDVMSLKKERKRTGFLFKKKSKRTSNVRVQTASSTNSSLMRTNAIKSKQGSWLYRLKVRIRKMLAKFKFYSFKVPSKRTASIKRAKRTQTLVRKERENPQNKDLKRMQSIRRDVSGLSSAKKHFPDISAPTTNPNLGKQPVFKVSKIDDHLKYRAGAPKENVYIHSDIEESFGKLNHLSEYIYQQEADYMKKIKVASDTSKSILPSPDFNETESALLTASVTTNALTMPPVPPPPPPHIDHSFTTNPAPILQQYDFVELWQSYLKQVLFKRIQLRQEINMFRDFVANHKTLPGSTNTKIDQQSQSQPTDSTNNGSSVYSSVMEPVRSQQGEKSMVRSDNSKQNSDSCSVYTTDSHSSNGTINKDEEFTSRVMNRRSMLGDMLEYYSDEPEDEEHDNDDDEDDDLFNDYADTTSSISKSNSILSKQSDILLKRYGTVKRKTSSVKESSTSPMKRSFGLNHSLSSIAK</sequence>
<feature type="region of interest" description="Disordered" evidence="1">
    <location>
        <begin position="545"/>
        <end position="622"/>
    </location>
</feature>
<protein>
    <submittedName>
        <fullName evidence="2">Uncharacterized protein</fullName>
    </submittedName>
</protein>
<gene>
    <name evidence="2" type="ORF">G210_2480</name>
</gene>
<organism evidence="2 3">
    <name type="scientific">Candida maltosa (strain Xu316)</name>
    <name type="common">Yeast</name>
    <dbReference type="NCBI Taxonomy" id="1245528"/>
    <lineage>
        <taxon>Eukaryota</taxon>
        <taxon>Fungi</taxon>
        <taxon>Dikarya</taxon>
        <taxon>Ascomycota</taxon>
        <taxon>Saccharomycotina</taxon>
        <taxon>Pichiomycetes</taxon>
        <taxon>Debaryomycetaceae</taxon>
        <taxon>Candida/Lodderomyces clade</taxon>
        <taxon>Candida</taxon>
    </lineage>
</organism>
<feature type="compositionally biased region" description="Low complexity" evidence="1">
    <location>
        <begin position="122"/>
        <end position="136"/>
    </location>
</feature>
<evidence type="ECO:0000256" key="1">
    <source>
        <dbReference type="SAM" id="MobiDB-lite"/>
    </source>
</evidence>